<dbReference type="PANTHER" id="PTHR35603:SF2">
    <property type="entry name" value="OUTER MEMBRANE LIPOPROTEIN"/>
    <property type="match status" value="1"/>
</dbReference>
<dbReference type="Proteomes" id="UP000799302">
    <property type="component" value="Unassembled WGS sequence"/>
</dbReference>
<evidence type="ECO:0000313" key="5">
    <source>
        <dbReference type="EMBL" id="KAF2669107.1"/>
    </source>
</evidence>
<evidence type="ECO:0000259" key="4">
    <source>
        <dbReference type="Pfam" id="PF05433"/>
    </source>
</evidence>
<sequence length="390" mass="44171">MATLGLKALHYGADSIPDSVFEKIPVVGPRYFREDDKDDKRRDRKSKSDRDHKMKQRDSGRGRSSRDDKRYNSDSYSDNSDYDDRKARRSYRRSEGQNRRRDRDDRDYDSDIGPMDEPKQYSGTPFFPPPPRGAASAHPLDQQDQQSRGIPDDGAYLPRPYNPDEYGAQNGTRDNYYSGHPQEQQPFTPPPQGGPVPPPQNLSPLPRSDTSRHSSRGHSSVADKYRPLGYDQQGRGSPNPNYPSAMTPYAYDNYRDPGYNTYQPPDERDDYDSEDEEPRARRHSRSGSRKPSRSRSRFSERMKDTKVKATGEFEKHKKELGVSALGALAGGIIGNQFGGKKNRNVGTLIGVALGGIGGGLYEKKSEDKKKRMKLERRASRRDSGDGYDSY</sequence>
<feature type="compositionally biased region" description="Basic and acidic residues" evidence="3">
    <location>
        <begin position="82"/>
        <end position="106"/>
    </location>
</feature>
<evidence type="ECO:0000256" key="1">
    <source>
        <dbReference type="ARBA" id="ARBA00004370"/>
    </source>
</evidence>
<evidence type="ECO:0000256" key="3">
    <source>
        <dbReference type="SAM" id="MobiDB-lite"/>
    </source>
</evidence>
<feature type="compositionally biased region" description="Basic and acidic residues" evidence="3">
    <location>
        <begin position="31"/>
        <end position="72"/>
    </location>
</feature>
<keyword evidence="2" id="KW-0472">Membrane</keyword>
<dbReference type="EMBL" id="MU004235">
    <property type="protein sequence ID" value="KAF2669107.1"/>
    <property type="molecule type" value="Genomic_DNA"/>
</dbReference>
<dbReference type="InterPro" id="IPR051407">
    <property type="entry name" value="Bact_OM_lipoprot/Surf_antigen"/>
</dbReference>
<feature type="region of interest" description="Disordered" evidence="3">
    <location>
        <begin position="1"/>
        <end position="312"/>
    </location>
</feature>
<feature type="region of interest" description="Disordered" evidence="3">
    <location>
        <begin position="360"/>
        <end position="390"/>
    </location>
</feature>
<feature type="compositionally biased region" description="Pro residues" evidence="3">
    <location>
        <begin position="187"/>
        <end position="201"/>
    </location>
</feature>
<dbReference type="InterPro" id="IPR008816">
    <property type="entry name" value="Gly_zipper_2TM_dom"/>
</dbReference>
<keyword evidence="6" id="KW-1185">Reference proteome</keyword>
<feature type="compositionally biased region" description="Basic and acidic residues" evidence="3">
    <location>
        <begin position="297"/>
        <end position="312"/>
    </location>
</feature>
<evidence type="ECO:0000256" key="2">
    <source>
        <dbReference type="ARBA" id="ARBA00023136"/>
    </source>
</evidence>
<gene>
    <name evidence="5" type="ORF">BT63DRAFT_424818</name>
</gene>
<dbReference type="GO" id="GO:0019867">
    <property type="term" value="C:outer membrane"/>
    <property type="evidence" value="ECO:0007669"/>
    <property type="project" value="InterPro"/>
</dbReference>
<feature type="compositionally biased region" description="Acidic residues" evidence="3">
    <location>
        <begin position="267"/>
        <end position="277"/>
    </location>
</feature>
<protein>
    <recommendedName>
        <fullName evidence="4">Glycine zipper 2TM domain-containing protein</fullName>
    </recommendedName>
</protein>
<feature type="compositionally biased region" description="Basic and acidic residues" evidence="3">
    <location>
        <begin position="361"/>
        <end position="384"/>
    </location>
</feature>
<comment type="subcellular location">
    <subcellularLocation>
        <location evidence="1">Membrane</location>
    </subcellularLocation>
</comment>
<dbReference type="AlphaFoldDB" id="A0A6A6UCD4"/>
<accession>A0A6A6UCD4</accession>
<name>A0A6A6UCD4_9PEZI</name>
<feature type="compositionally biased region" description="Polar residues" evidence="3">
    <location>
        <begin position="234"/>
        <end position="244"/>
    </location>
</feature>
<feature type="domain" description="Glycine zipper 2TM" evidence="4">
    <location>
        <begin position="324"/>
        <end position="360"/>
    </location>
</feature>
<evidence type="ECO:0000313" key="6">
    <source>
        <dbReference type="Proteomes" id="UP000799302"/>
    </source>
</evidence>
<reference evidence="5" key="1">
    <citation type="journal article" date="2020" name="Stud. Mycol.">
        <title>101 Dothideomycetes genomes: a test case for predicting lifestyles and emergence of pathogens.</title>
        <authorList>
            <person name="Haridas S."/>
            <person name="Albert R."/>
            <person name="Binder M."/>
            <person name="Bloem J."/>
            <person name="Labutti K."/>
            <person name="Salamov A."/>
            <person name="Andreopoulos B."/>
            <person name="Baker S."/>
            <person name="Barry K."/>
            <person name="Bills G."/>
            <person name="Bluhm B."/>
            <person name="Cannon C."/>
            <person name="Castanera R."/>
            <person name="Culley D."/>
            <person name="Daum C."/>
            <person name="Ezra D."/>
            <person name="Gonzalez J."/>
            <person name="Henrissat B."/>
            <person name="Kuo A."/>
            <person name="Liang C."/>
            <person name="Lipzen A."/>
            <person name="Lutzoni F."/>
            <person name="Magnuson J."/>
            <person name="Mondo S."/>
            <person name="Nolan M."/>
            <person name="Ohm R."/>
            <person name="Pangilinan J."/>
            <person name="Park H.-J."/>
            <person name="Ramirez L."/>
            <person name="Alfaro M."/>
            <person name="Sun H."/>
            <person name="Tritt A."/>
            <person name="Yoshinaga Y."/>
            <person name="Zwiers L.-H."/>
            <person name="Turgeon B."/>
            <person name="Goodwin S."/>
            <person name="Spatafora J."/>
            <person name="Crous P."/>
            <person name="Grigoriev I."/>
        </authorList>
    </citation>
    <scope>NUCLEOTIDE SEQUENCE</scope>
    <source>
        <strain evidence="5">CBS 115976</strain>
    </source>
</reference>
<feature type="compositionally biased region" description="Basic residues" evidence="3">
    <location>
        <begin position="280"/>
        <end position="296"/>
    </location>
</feature>
<organism evidence="5 6">
    <name type="scientific">Microthyrium microscopicum</name>
    <dbReference type="NCBI Taxonomy" id="703497"/>
    <lineage>
        <taxon>Eukaryota</taxon>
        <taxon>Fungi</taxon>
        <taxon>Dikarya</taxon>
        <taxon>Ascomycota</taxon>
        <taxon>Pezizomycotina</taxon>
        <taxon>Dothideomycetes</taxon>
        <taxon>Dothideomycetes incertae sedis</taxon>
        <taxon>Microthyriales</taxon>
        <taxon>Microthyriaceae</taxon>
        <taxon>Microthyrium</taxon>
    </lineage>
</organism>
<proteinExistence type="predicted"/>
<dbReference type="PANTHER" id="PTHR35603">
    <property type="match status" value="1"/>
</dbReference>
<dbReference type="Pfam" id="PF05433">
    <property type="entry name" value="Rick_17kDa_Anti"/>
    <property type="match status" value="1"/>
</dbReference>
<dbReference type="OrthoDB" id="3800349at2759"/>